<dbReference type="InterPro" id="IPR050611">
    <property type="entry name" value="ABCF"/>
</dbReference>
<evidence type="ECO:0000256" key="4">
    <source>
        <dbReference type="SAM" id="Coils"/>
    </source>
</evidence>
<dbReference type="PANTHER" id="PTHR19211">
    <property type="entry name" value="ATP-BINDING TRANSPORT PROTEIN-RELATED"/>
    <property type="match status" value="1"/>
</dbReference>
<dbReference type="GO" id="GO:0005524">
    <property type="term" value="F:ATP binding"/>
    <property type="evidence" value="ECO:0007669"/>
    <property type="project" value="UniProtKB-KW"/>
</dbReference>
<dbReference type="InterPro" id="IPR003593">
    <property type="entry name" value="AAA+_ATPase"/>
</dbReference>
<dbReference type="Pfam" id="PF00005">
    <property type="entry name" value="ABC_tran"/>
    <property type="match status" value="2"/>
</dbReference>
<gene>
    <name evidence="6" type="ORF">BN134_2452</name>
</gene>
<dbReference type="Proteomes" id="UP000009342">
    <property type="component" value="Unassembled WGS sequence"/>
</dbReference>
<name>A0ABM9Q8A7_9ENTR</name>
<dbReference type="CDD" id="cd03221">
    <property type="entry name" value="ABCF_EF-3"/>
    <property type="match status" value="1"/>
</dbReference>
<keyword evidence="4" id="KW-0175">Coiled coil</keyword>
<dbReference type="SMART" id="SM00382">
    <property type="entry name" value="AAA"/>
    <property type="match status" value="2"/>
</dbReference>
<keyword evidence="3 6" id="KW-0067">ATP-binding</keyword>
<keyword evidence="7" id="KW-1185">Reference proteome</keyword>
<dbReference type="SUPFAM" id="SSF52540">
    <property type="entry name" value="P-loop containing nucleoside triphosphate hydrolases"/>
    <property type="match status" value="2"/>
</dbReference>
<dbReference type="PANTHER" id="PTHR19211:SF14">
    <property type="entry name" value="ATP-BINDING CASSETTE SUB-FAMILY F MEMBER 1"/>
    <property type="match status" value="1"/>
</dbReference>
<evidence type="ECO:0000256" key="3">
    <source>
        <dbReference type="ARBA" id="ARBA00022840"/>
    </source>
</evidence>
<feature type="domain" description="ABC transporter" evidence="5">
    <location>
        <begin position="5"/>
        <end position="238"/>
    </location>
</feature>
<dbReference type="InterPro" id="IPR027417">
    <property type="entry name" value="P-loop_NTPase"/>
</dbReference>
<dbReference type="PROSITE" id="PS00211">
    <property type="entry name" value="ABC_TRANSPORTER_1"/>
    <property type="match status" value="1"/>
</dbReference>
<evidence type="ECO:0000259" key="5">
    <source>
        <dbReference type="PROSITE" id="PS50893"/>
    </source>
</evidence>
<evidence type="ECO:0000256" key="1">
    <source>
        <dbReference type="ARBA" id="ARBA00022737"/>
    </source>
</evidence>
<keyword evidence="2" id="KW-0547">Nucleotide-binding</keyword>
<feature type="coiled-coil region" evidence="4">
    <location>
        <begin position="250"/>
        <end position="277"/>
    </location>
</feature>
<dbReference type="InterPro" id="IPR003439">
    <property type="entry name" value="ABC_transporter-like_ATP-bd"/>
</dbReference>
<evidence type="ECO:0000313" key="6">
    <source>
        <dbReference type="EMBL" id="CCJ81695.1"/>
    </source>
</evidence>
<proteinExistence type="predicted"/>
<evidence type="ECO:0000313" key="7">
    <source>
        <dbReference type="Proteomes" id="UP000009342"/>
    </source>
</evidence>
<reference evidence="7" key="1">
    <citation type="journal article" date="2012" name="PLoS ONE">
        <title>Comparative analysis of genome sequences covering the seven cronobacter species.</title>
        <authorList>
            <person name="Joseph S."/>
            <person name="Desai P."/>
            <person name="Ji Y."/>
            <person name="Cummings C.A."/>
            <person name="Shih R."/>
            <person name="Degoricija L."/>
            <person name="Rico A."/>
            <person name="Brzoska P."/>
            <person name="Hamby S.E."/>
            <person name="Masood N."/>
            <person name="Hariri S."/>
            <person name="Sonbol H."/>
            <person name="Chuzhanova N."/>
            <person name="McClelland M."/>
            <person name="Furtado M.R."/>
            <person name="Forsythe S.J."/>
        </authorList>
    </citation>
    <scope>NUCLEOTIDE SEQUENCE [LARGE SCALE GENOMIC DNA]</scope>
    <source>
        <strain evidence="7">1210</strain>
    </source>
</reference>
<dbReference type="Gene3D" id="3.40.50.300">
    <property type="entry name" value="P-loop containing nucleotide triphosphate hydrolases"/>
    <property type="match status" value="2"/>
</dbReference>
<comment type="caution">
    <text evidence="6">The sequence shown here is derived from an EMBL/GenBank/DDBJ whole genome shotgun (WGS) entry which is preliminary data.</text>
</comment>
<sequence>MSTLLTAQSLRIDSPFGPVLDTLSFTLKKGDRVGLIGHNGCGKSTLLKALDGTISPAEGVVTRAARCLLARVEQHLPDALHHQTLLEALLARLPEAERESHAWRAQALLASMGFAESAWTLTAGSLSGGQHTRLLLARALIVSPDLLLLDEPGNHLDLPTAVAGAVSGALERQLYSGLPRQCAAGQRHQPHLGVARRQAAGVRSACTAARAALSARDDSDALRRKAEQKEIDRVTASAKRLATWGQVYDNEDLARKAKQMEKQVARLKEEQTELAQGSRWQLTLAGDALAADRLLEMENLAVSAAPGAPTLFTLPLSRLKSGDRVALLGHNGCGKSSLLRLLWRQWEAQATTPGVTFHPRVSLGYYDQSLHQLPDDATLLEALEPFAPELQTRKLALISAGFPWARHGQRVDTLSGGERSRLLFVGLSLARYSLLMLDEPTNHLDMEGKEALAQTLQAFEGGLLLVTHDRTLMETSCNRFWLVEDGVLSEWHNLEALLARLREAPAAATSAASASESPAPQATAPEHETHLLERLVALETRLNADLERKPRHQKPALQAQWREEIAHISAALGLE</sequence>
<accession>A0ABM9Q8A7</accession>
<evidence type="ECO:0000256" key="2">
    <source>
        <dbReference type="ARBA" id="ARBA00022741"/>
    </source>
</evidence>
<dbReference type="PROSITE" id="PS50893">
    <property type="entry name" value="ABC_TRANSPORTER_2"/>
    <property type="match status" value="2"/>
</dbReference>
<organism evidence="6 7">
    <name type="scientific">Cronobacter dublinensis 1210</name>
    <dbReference type="NCBI Taxonomy" id="1208656"/>
    <lineage>
        <taxon>Bacteria</taxon>
        <taxon>Pseudomonadati</taxon>
        <taxon>Pseudomonadota</taxon>
        <taxon>Gammaproteobacteria</taxon>
        <taxon>Enterobacterales</taxon>
        <taxon>Enterobacteriaceae</taxon>
        <taxon>Cronobacter</taxon>
    </lineage>
</organism>
<dbReference type="InterPro" id="IPR017871">
    <property type="entry name" value="ABC_transporter-like_CS"/>
</dbReference>
<dbReference type="EMBL" id="CAKZ01000113">
    <property type="protein sequence ID" value="CCJ81695.1"/>
    <property type="molecule type" value="Genomic_DNA"/>
</dbReference>
<keyword evidence="1" id="KW-0677">Repeat</keyword>
<feature type="domain" description="ABC transporter" evidence="5">
    <location>
        <begin position="295"/>
        <end position="510"/>
    </location>
</feature>
<protein>
    <submittedName>
        <fullName evidence="6">Glutathione-regulated potassium-efflux system ATP-binding protein</fullName>
    </submittedName>
</protein>